<dbReference type="GeneID" id="81405354"/>
<feature type="compositionally biased region" description="Polar residues" evidence="6">
    <location>
        <begin position="7"/>
        <end position="18"/>
    </location>
</feature>
<dbReference type="GO" id="GO:0003676">
    <property type="term" value="F:nucleic acid binding"/>
    <property type="evidence" value="ECO:0007669"/>
    <property type="project" value="InterPro"/>
</dbReference>
<evidence type="ECO:0000313" key="8">
    <source>
        <dbReference type="EMBL" id="KAJ5129401.1"/>
    </source>
</evidence>
<feature type="transmembrane region" description="Helical" evidence="7">
    <location>
        <begin position="391"/>
        <end position="413"/>
    </location>
</feature>
<feature type="transmembrane region" description="Helical" evidence="7">
    <location>
        <begin position="505"/>
        <end position="528"/>
    </location>
</feature>
<dbReference type="InterPro" id="IPR002293">
    <property type="entry name" value="AA/rel_permease1"/>
</dbReference>
<dbReference type="InterPro" id="IPR035979">
    <property type="entry name" value="RBD_domain_sf"/>
</dbReference>
<reference evidence="8" key="2">
    <citation type="journal article" date="2023" name="IMA Fungus">
        <title>Comparative genomic study of the Penicillium genus elucidates a diverse pangenome and 15 lateral gene transfer events.</title>
        <authorList>
            <person name="Petersen C."/>
            <person name="Sorensen T."/>
            <person name="Nielsen M.R."/>
            <person name="Sondergaard T.E."/>
            <person name="Sorensen J.L."/>
            <person name="Fitzpatrick D.A."/>
            <person name="Frisvad J.C."/>
            <person name="Nielsen K.L."/>
        </authorList>
    </citation>
    <scope>NUCLEOTIDE SEQUENCE</scope>
    <source>
        <strain evidence="8">IBT 22155</strain>
    </source>
</reference>
<dbReference type="FunFam" id="3.30.70.330:FF:000503">
    <property type="entry name" value="Calcineurin binding protein, putative"/>
    <property type="match status" value="1"/>
</dbReference>
<dbReference type="Gene3D" id="1.20.1740.10">
    <property type="entry name" value="Amino acid/polyamine transporter I"/>
    <property type="match status" value="1"/>
</dbReference>
<dbReference type="EMBL" id="JAPQKL010000005">
    <property type="protein sequence ID" value="KAJ5129401.1"/>
    <property type="molecule type" value="Genomic_DNA"/>
</dbReference>
<feature type="transmembrane region" description="Helical" evidence="7">
    <location>
        <begin position="590"/>
        <end position="609"/>
    </location>
</feature>
<dbReference type="InterPro" id="IPR006931">
    <property type="entry name" value="Calcipressin"/>
</dbReference>
<dbReference type="InterPro" id="IPR050598">
    <property type="entry name" value="AminoAcid_Transporter"/>
</dbReference>
<dbReference type="RefSeq" id="XP_056519780.1">
    <property type="nucleotide sequence ID" value="XM_056666184.1"/>
</dbReference>
<dbReference type="Pfam" id="PF13520">
    <property type="entry name" value="AA_permease_2"/>
    <property type="match status" value="1"/>
</dbReference>
<dbReference type="Pfam" id="PF04847">
    <property type="entry name" value="Calcipressin"/>
    <property type="match status" value="1"/>
</dbReference>
<feature type="region of interest" description="Disordered" evidence="6">
    <location>
        <begin position="1"/>
        <end position="38"/>
    </location>
</feature>
<feature type="transmembrane region" description="Helical" evidence="7">
    <location>
        <begin position="434"/>
        <end position="462"/>
    </location>
</feature>
<dbReference type="InterPro" id="IPR012677">
    <property type="entry name" value="Nucleotide-bd_a/b_plait_sf"/>
</dbReference>
<feature type="transmembrane region" description="Helical" evidence="7">
    <location>
        <begin position="474"/>
        <end position="493"/>
    </location>
</feature>
<proteinExistence type="inferred from homology"/>
<feature type="compositionally biased region" description="Low complexity" evidence="6">
    <location>
        <begin position="19"/>
        <end position="31"/>
    </location>
</feature>
<organism evidence="8 9">
    <name type="scientific">Penicillium bovifimosum</name>
    <dbReference type="NCBI Taxonomy" id="126998"/>
    <lineage>
        <taxon>Eukaryota</taxon>
        <taxon>Fungi</taxon>
        <taxon>Dikarya</taxon>
        <taxon>Ascomycota</taxon>
        <taxon>Pezizomycotina</taxon>
        <taxon>Eurotiomycetes</taxon>
        <taxon>Eurotiomycetidae</taxon>
        <taxon>Eurotiales</taxon>
        <taxon>Aspergillaceae</taxon>
        <taxon>Penicillium</taxon>
    </lineage>
</organism>
<evidence type="ECO:0000256" key="6">
    <source>
        <dbReference type="SAM" id="MobiDB-lite"/>
    </source>
</evidence>
<evidence type="ECO:0000256" key="1">
    <source>
        <dbReference type="ARBA" id="ARBA00004141"/>
    </source>
</evidence>
<dbReference type="SUPFAM" id="SSF54928">
    <property type="entry name" value="RNA-binding domain, RBD"/>
    <property type="match status" value="1"/>
</dbReference>
<comment type="subcellular location">
    <subcellularLocation>
        <location evidence="1">Membrane</location>
        <topology evidence="1">Multi-pass membrane protein</topology>
    </subcellularLocation>
</comment>
<dbReference type="PANTHER" id="PTHR11785:SF532">
    <property type="entry name" value="TRANSPORTER, PUTATIVE (EUROFUNG)-RELATED"/>
    <property type="match status" value="1"/>
</dbReference>
<dbReference type="AlphaFoldDB" id="A0A9W9GU07"/>
<name>A0A9W9GU07_9EURO</name>
<comment type="similarity">
    <text evidence="2">Belongs to the RCAN family.</text>
</comment>
<sequence>MAASASPPYSLQSSPIMNPSSRHSSRPSLSLDVANIPPLSQPSPPSNTLLITDLHDLLVFQPPALEEIRKQITAVAPLNSFSPLPSLRRLVCSFHNDEDAIAIRKLLDGKQLLNRNVYPRIYFGEPTPILDGGRPKLLEAPQVSKMFFISPPPSPPHGWVLRNEDPPNKEVHASDLAHALSMLKTEAAQPAETAVDPVTPVSNTSNKRTPSWPLASSGSQQRSRSSTIIYNPEDHGGSPNLPAVMVEDMTLDIEDVDEMDMSPIDMSVNQMPPKTARPPVELMESLSLTQSTPQSRNPKNDKLGETNLVSQLSQLYNPKWTKKDNHFSPPQSPPNELPNPSSYADTPLDTPLKPLTWSSAYILVISRVIGSGIFATPGSIVRSTGSIGLTLLVWLIGTILSACGLAVSMEFGCMFPRSGGEKVYLEYTYPNPRFLASSLVAAQAVLLGFTASNCIVFARYVLFALSVQPSENQHKALAVGLLTVITIVHGCFLKTGIFVQNVLGWVKIFLIGVMSLTGIWVVFLRSASSGNEDDISLSLTGDSFSWDAMWAGSNWSFGLLSTALFKVYYSYAGLNNVNNVLNEVRDPIGIVKTVCPTALVTAGALYFLANLSYFLVIPLEDIKESGELVGALLFERLFGDHVGRVFFPLAIAVSAAGNVMVVTFALARVNQEIARQGFLPFQNLLSSSKPFGSPLGGLIVHYIPSALVIALPPQGDVYNFILDLEGLSGTDVRVGCHCWVAGLAVPRASSSSTVQGMAAGCLAEGGGLSDLVGYAVYPAVRLEGGRGLLLRYICSCCVLFGVLYWYVWTVLLPRWGGYRLEEEKEILDDGTSIIKLVRGYK</sequence>
<evidence type="ECO:0000256" key="2">
    <source>
        <dbReference type="ARBA" id="ARBA00008209"/>
    </source>
</evidence>
<dbReference type="GO" id="GO:0019722">
    <property type="term" value="P:calcium-mediated signaling"/>
    <property type="evidence" value="ECO:0007669"/>
    <property type="project" value="InterPro"/>
</dbReference>
<evidence type="ECO:0000313" key="9">
    <source>
        <dbReference type="Proteomes" id="UP001149079"/>
    </source>
</evidence>
<evidence type="ECO:0000256" key="4">
    <source>
        <dbReference type="ARBA" id="ARBA00022989"/>
    </source>
</evidence>
<dbReference type="PANTHER" id="PTHR11785">
    <property type="entry name" value="AMINO ACID TRANSPORTER"/>
    <property type="match status" value="1"/>
</dbReference>
<evidence type="ECO:0000256" key="3">
    <source>
        <dbReference type="ARBA" id="ARBA00022692"/>
    </source>
</evidence>
<dbReference type="Proteomes" id="UP001149079">
    <property type="component" value="Unassembled WGS sequence"/>
</dbReference>
<feature type="compositionally biased region" description="Polar residues" evidence="6">
    <location>
        <begin position="200"/>
        <end position="209"/>
    </location>
</feature>
<gene>
    <name evidence="8" type="ORF">N7515_005440</name>
</gene>
<feature type="transmembrane region" description="Helical" evidence="7">
    <location>
        <begin position="789"/>
        <end position="808"/>
    </location>
</feature>
<feature type="region of interest" description="Disordered" evidence="6">
    <location>
        <begin position="187"/>
        <end position="242"/>
    </location>
</feature>
<dbReference type="GO" id="GO:0015179">
    <property type="term" value="F:L-amino acid transmembrane transporter activity"/>
    <property type="evidence" value="ECO:0007669"/>
    <property type="project" value="TreeGrafter"/>
</dbReference>
<feature type="compositionally biased region" description="Low complexity" evidence="6">
    <location>
        <begin position="216"/>
        <end position="226"/>
    </location>
</feature>
<keyword evidence="3 7" id="KW-0812">Transmembrane</keyword>
<keyword evidence="4 7" id="KW-1133">Transmembrane helix</keyword>
<keyword evidence="9" id="KW-1185">Reference proteome</keyword>
<comment type="caution">
    <text evidence="8">The sequence shown here is derived from an EMBL/GenBank/DDBJ whole genome shotgun (WGS) entry which is preliminary data.</text>
</comment>
<reference evidence="8" key="1">
    <citation type="submission" date="2022-11" db="EMBL/GenBank/DDBJ databases">
        <authorList>
            <person name="Petersen C."/>
        </authorList>
    </citation>
    <scope>NUCLEOTIDE SEQUENCE</scope>
    <source>
        <strain evidence="8">IBT 22155</strain>
    </source>
</reference>
<feature type="region of interest" description="Disordered" evidence="6">
    <location>
        <begin position="320"/>
        <end position="345"/>
    </location>
</feature>
<keyword evidence="5 7" id="KW-0472">Membrane</keyword>
<evidence type="ECO:0000256" key="5">
    <source>
        <dbReference type="ARBA" id="ARBA00023136"/>
    </source>
</evidence>
<protein>
    <submittedName>
        <fullName evidence="8">Uncharacterized protein</fullName>
    </submittedName>
</protein>
<feature type="transmembrane region" description="Helical" evidence="7">
    <location>
        <begin position="645"/>
        <end position="667"/>
    </location>
</feature>
<dbReference type="OrthoDB" id="5982228at2759"/>
<dbReference type="GO" id="GO:0016020">
    <property type="term" value="C:membrane"/>
    <property type="evidence" value="ECO:0007669"/>
    <property type="project" value="UniProtKB-SubCell"/>
</dbReference>
<dbReference type="Gene3D" id="3.30.70.330">
    <property type="match status" value="1"/>
</dbReference>
<accession>A0A9W9GU07</accession>
<evidence type="ECO:0000256" key="7">
    <source>
        <dbReference type="SAM" id="Phobius"/>
    </source>
</evidence>